<dbReference type="SUPFAM" id="SSF54690">
    <property type="entry name" value="Molybdopterin synthase subunit MoaE"/>
    <property type="match status" value="1"/>
</dbReference>
<proteinExistence type="predicted"/>
<name>A0A543AIT7_9MICC</name>
<dbReference type="OrthoDB" id="9794429at2"/>
<dbReference type="Gene3D" id="3.90.1170.40">
    <property type="entry name" value="Molybdopterin biosynthesis MoaE subunit"/>
    <property type="match status" value="1"/>
</dbReference>
<evidence type="ECO:0000313" key="2">
    <source>
        <dbReference type="Proteomes" id="UP000319746"/>
    </source>
</evidence>
<dbReference type="RefSeq" id="WP_141865662.1">
    <property type="nucleotide sequence ID" value="NZ_BAABAN010000004.1"/>
</dbReference>
<protein>
    <submittedName>
        <fullName evidence="1">Molybdopterin synthase subunit MoaE</fullName>
    </submittedName>
</protein>
<dbReference type="EMBL" id="VFOU01000002">
    <property type="protein sequence ID" value="TQL72494.1"/>
    <property type="molecule type" value="Genomic_DNA"/>
</dbReference>
<dbReference type="Pfam" id="PF02391">
    <property type="entry name" value="MoaE"/>
    <property type="match status" value="1"/>
</dbReference>
<accession>A0A543AIT7</accession>
<dbReference type="GO" id="GO:0006777">
    <property type="term" value="P:Mo-molybdopterin cofactor biosynthetic process"/>
    <property type="evidence" value="ECO:0007669"/>
    <property type="project" value="InterPro"/>
</dbReference>
<dbReference type="AlphaFoldDB" id="A0A543AIT7"/>
<gene>
    <name evidence="1" type="ORF">FB556_1149</name>
</gene>
<dbReference type="InterPro" id="IPR036563">
    <property type="entry name" value="MoaE_sf"/>
</dbReference>
<reference evidence="1 2" key="1">
    <citation type="submission" date="2019-06" db="EMBL/GenBank/DDBJ databases">
        <title>Sequencing the genomes of 1000 actinobacteria strains.</title>
        <authorList>
            <person name="Klenk H.-P."/>
        </authorList>
    </citation>
    <scope>NUCLEOTIDE SEQUENCE [LARGE SCALE GENOMIC DNA]</scope>
    <source>
        <strain evidence="1 2">DSM 24083</strain>
    </source>
</reference>
<organism evidence="1 2">
    <name type="scientific">Enteractinococcus coprophilus</name>
    <dbReference type="NCBI Taxonomy" id="1027633"/>
    <lineage>
        <taxon>Bacteria</taxon>
        <taxon>Bacillati</taxon>
        <taxon>Actinomycetota</taxon>
        <taxon>Actinomycetes</taxon>
        <taxon>Micrococcales</taxon>
        <taxon>Micrococcaceae</taxon>
    </lineage>
</organism>
<dbReference type="InterPro" id="IPR003448">
    <property type="entry name" value="Mopterin_biosynth_MoaE"/>
</dbReference>
<dbReference type="CDD" id="cd00756">
    <property type="entry name" value="MoaE"/>
    <property type="match status" value="1"/>
</dbReference>
<dbReference type="Proteomes" id="UP000319746">
    <property type="component" value="Unassembled WGS sequence"/>
</dbReference>
<comment type="caution">
    <text evidence="1">The sequence shown here is derived from an EMBL/GenBank/DDBJ whole genome shotgun (WGS) entry which is preliminary data.</text>
</comment>
<sequence>MNLVELSEVTDTTLDTTALRDAVSAADAGAVVVFEGVVRDHDPEAAGQVTGLEYTAHPDATKFLREIIAEANTEMHNELDHGPLPVRVVAAHRIGTLHVGDTALVVAVSAAHRQEAFAVCSDVVEEIKARVPIWKLQFGAEGSQWVGI</sequence>
<dbReference type="PANTHER" id="PTHR23404">
    <property type="entry name" value="MOLYBDOPTERIN SYNTHASE RELATED"/>
    <property type="match status" value="1"/>
</dbReference>
<keyword evidence="2" id="KW-1185">Reference proteome</keyword>
<evidence type="ECO:0000313" key="1">
    <source>
        <dbReference type="EMBL" id="TQL72494.1"/>
    </source>
</evidence>